<dbReference type="Proteomes" id="UP000027208">
    <property type="component" value="Unassembled WGS sequence"/>
</dbReference>
<organism evidence="1 2">
    <name type="scientific">Acinetobacter nosocomialis</name>
    <dbReference type="NCBI Taxonomy" id="106654"/>
    <lineage>
        <taxon>Bacteria</taxon>
        <taxon>Pseudomonadati</taxon>
        <taxon>Pseudomonadota</taxon>
        <taxon>Gammaproteobacteria</taxon>
        <taxon>Moraxellales</taxon>
        <taxon>Moraxellaceae</taxon>
        <taxon>Acinetobacter</taxon>
        <taxon>Acinetobacter calcoaceticus/baumannii complex</taxon>
    </lineage>
</organism>
<comment type="caution">
    <text evidence="1">The sequence shown here is derived from an EMBL/GenBank/DDBJ whole genome shotgun (WGS) entry which is preliminary data.</text>
</comment>
<accession>A0A334RCZ0</accession>
<dbReference type="AlphaFoldDB" id="A0A334RCZ0"/>
<dbReference type="InterPro" id="IPR008727">
    <property type="entry name" value="PAAR_motif"/>
</dbReference>
<proteinExistence type="predicted"/>
<dbReference type="Pfam" id="PF05488">
    <property type="entry name" value="PAAR_motif"/>
    <property type="match status" value="1"/>
</dbReference>
<dbReference type="EMBL" id="JMUI01000006">
    <property type="protein sequence ID" value="KDM56757.1"/>
    <property type="molecule type" value="Genomic_DNA"/>
</dbReference>
<sequence length="478" mass="53144">MATPYITIGCPTSGGGKVISGNSKFLIDGIPVACVGDKATCPTHKVLATIVSGDPYMQIFGKSAARVNDSLSCGCKLLPQQNLVVQDNGGSTGSNSSYKNTQQSTQENFIEKKDFEIELVDLKVTPFIPLGVPTSEGKPSNKEHSFFIKIKKGICDAISLEVEQDGTFVEVKKIQKAFSSGQQISLNWDGFIKDFYNSKFMTKPSGVKFKVKGYSSGSVQCSDEKIFKFKYFNKDWMDIVINRKTKHVLIDLRVNFVDGGAVGLFNGNSVPPMQISFKKIKPYSTQTKTFDQLRQLALDGINYYWGRNHTHPTGKNIKINGDEYEVFVKAKPSEVQAMPEMKLTFVTNVNPNDLMFRSSNWALSRKTAYMTGYLKFDNGWSFYEYSLSDKKFKETIAHETGHAIVETYAGFNESVTHHGSSGYDQNPKAGTIYPKTGEIDLMKYAKGNLLTISGWDTRMVANEKDTMGLLFISGISKK</sequence>
<evidence type="ECO:0000313" key="2">
    <source>
        <dbReference type="Proteomes" id="UP000027208"/>
    </source>
</evidence>
<dbReference type="Gene3D" id="2.60.200.60">
    <property type="match status" value="1"/>
</dbReference>
<reference evidence="1 2" key="1">
    <citation type="submission" date="2014-04" db="EMBL/GenBank/DDBJ databases">
        <title>The Genome Sequence of Acinetobacter baumanii BIDMC 57.</title>
        <authorList>
            <consortium name="The Broad Institute Genomics Platform"/>
            <consortium name="The Broad Institute Genome Sequencing Center for Infectious Disease"/>
            <person name="Murphy C."/>
            <person name="Cosimi L."/>
            <person name="Cerqueira G."/>
            <person name="Feldgarden M."/>
            <person name="Earl A."/>
            <person name="Spencer M.D."/>
            <person name="Fodor A."/>
            <person name="Sautter R.L."/>
            <person name="Hung D."/>
            <person name="Onderdonk A.B."/>
            <person name="Ernst C."/>
            <person name="Delaney M."/>
            <person name="DuBois A."/>
            <person name="Young S.K."/>
            <person name="Zeng Q."/>
            <person name="Gargeya S."/>
            <person name="Abouelleil A."/>
            <person name="Alvarado L."/>
            <person name="Chapman S.B."/>
            <person name="Gainer-Dewar J."/>
            <person name="Goldberg J."/>
            <person name="Griggs A."/>
            <person name="Gujja S."/>
            <person name="Hansen M."/>
            <person name="Howarth C."/>
            <person name="Imamovic A."/>
            <person name="Larimer J."/>
            <person name="Pearson M."/>
            <person name="Poon T.W."/>
            <person name="Priest M."/>
            <person name="Roberts A."/>
            <person name="Saif S."/>
            <person name="Shea T."/>
            <person name="Sykes S."/>
            <person name="Wortman J."/>
            <person name="Nusbaum C."/>
            <person name="Birren B."/>
        </authorList>
    </citation>
    <scope>NUCLEOTIDE SEQUENCE [LARGE SCALE GENOMIC DNA]</scope>
    <source>
        <strain evidence="1 2">BIDMC 57</strain>
    </source>
</reference>
<evidence type="ECO:0000313" key="1">
    <source>
        <dbReference type="EMBL" id="KDM56757.1"/>
    </source>
</evidence>
<protein>
    <submittedName>
        <fullName evidence="1">Uncharacterized protein</fullName>
    </submittedName>
</protein>
<dbReference type="CDD" id="cd14744">
    <property type="entry name" value="PAAR_CT_2"/>
    <property type="match status" value="1"/>
</dbReference>
<gene>
    <name evidence="1" type="ORF">AE32_01946</name>
</gene>
<name>A0A334RCZ0_ACINO</name>